<dbReference type="AlphaFoldDB" id="A0A4Y2US91"/>
<sequence>MSASQSGIEISQFHQSTICVRMSASKSGIEISQFHQSTICVRISDSEADIETSQFHQSSGVFVHPMHIESVVRVKQTRVRVGGNFRKLDCRLMDISRQLTTLQNYKIGRPRWPRSSVGYMTGESVRD</sequence>
<accession>A0A4Y2US91</accession>
<organism evidence="1 2">
    <name type="scientific">Araneus ventricosus</name>
    <name type="common">Orbweaver spider</name>
    <name type="synonym">Epeira ventricosa</name>
    <dbReference type="NCBI Taxonomy" id="182803"/>
    <lineage>
        <taxon>Eukaryota</taxon>
        <taxon>Metazoa</taxon>
        <taxon>Ecdysozoa</taxon>
        <taxon>Arthropoda</taxon>
        <taxon>Chelicerata</taxon>
        <taxon>Arachnida</taxon>
        <taxon>Araneae</taxon>
        <taxon>Araneomorphae</taxon>
        <taxon>Entelegynae</taxon>
        <taxon>Araneoidea</taxon>
        <taxon>Araneidae</taxon>
        <taxon>Araneus</taxon>
    </lineage>
</organism>
<name>A0A4Y2US91_ARAVE</name>
<dbReference type="EMBL" id="BGPR01039164">
    <property type="protein sequence ID" value="GBO15102.1"/>
    <property type="molecule type" value="Genomic_DNA"/>
</dbReference>
<evidence type="ECO:0000313" key="1">
    <source>
        <dbReference type="EMBL" id="GBO15102.1"/>
    </source>
</evidence>
<gene>
    <name evidence="1" type="ORF">AVEN_35506_1</name>
</gene>
<protein>
    <submittedName>
        <fullName evidence="1">Uncharacterized protein</fullName>
    </submittedName>
</protein>
<comment type="caution">
    <text evidence="1">The sequence shown here is derived from an EMBL/GenBank/DDBJ whole genome shotgun (WGS) entry which is preliminary data.</text>
</comment>
<evidence type="ECO:0000313" key="2">
    <source>
        <dbReference type="Proteomes" id="UP000499080"/>
    </source>
</evidence>
<proteinExistence type="predicted"/>
<reference evidence="1 2" key="1">
    <citation type="journal article" date="2019" name="Sci. Rep.">
        <title>Orb-weaving spider Araneus ventricosus genome elucidates the spidroin gene catalogue.</title>
        <authorList>
            <person name="Kono N."/>
            <person name="Nakamura H."/>
            <person name="Ohtoshi R."/>
            <person name="Moran D.A.P."/>
            <person name="Shinohara A."/>
            <person name="Yoshida Y."/>
            <person name="Fujiwara M."/>
            <person name="Mori M."/>
            <person name="Tomita M."/>
            <person name="Arakawa K."/>
        </authorList>
    </citation>
    <scope>NUCLEOTIDE SEQUENCE [LARGE SCALE GENOMIC DNA]</scope>
</reference>
<keyword evidence="2" id="KW-1185">Reference proteome</keyword>
<dbReference type="Proteomes" id="UP000499080">
    <property type="component" value="Unassembled WGS sequence"/>
</dbReference>